<dbReference type="SUPFAM" id="SSF51182">
    <property type="entry name" value="RmlC-like cupins"/>
    <property type="match status" value="1"/>
</dbReference>
<dbReference type="SMART" id="SM00530">
    <property type="entry name" value="HTH_XRE"/>
    <property type="match status" value="1"/>
</dbReference>
<dbReference type="Gene3D" id="1.10.260.40">
    <property type="entry name" value="lambda repressor-like DNA-binding domains"/>
    <property type="match status" value="1"/>
</dbReference>
<dbReference type="RefSeq" id="WP_068224898.1">
    <property type="nucleotide sequence ID" value="NZ_CP139724.1"/>
</dbReference>
<evidence type="ECO:0000256" key="1">
    <source>
        <dbReference type="ARBA" id="ARBA00023125"/>
    </source>
</evidence>
<dbReference type="GO" id="GO:0003677">
    <property type="term" value="F:DNA binding"/>
    <property type="evidence" value="ECO:0007669"/>
    <property type="project" value="UniProtKB-KW"/>
</dbReference>
<dbReference type="GO" id="GO:0003700">
    <property type="term" value="F:DNA-binding transcription factor activity"/>
    <property type="evidence" value="ECO:0007669"/>
    <property type="project" value="TreeGrafter"/>
</dbReference>
<proteinExistence type="predicted"/>
<dbReference type="CDD" id="cd00093">
    <property type="entry name" value="HTH_XRE"/>
    <property type="match status" value="1"/>
</dbReference>
<feature type="domain" description="HTH cro/C1-type" evidence="2">
    <location>
        <begin position="13"/>
        <end position="67"/>
    </location>
</feature>
<evidence type="ECO:0000259" key="2">
    <source>
        <dbReference type="PROSITE" id="PS50943"/>
    </source>
</evidence>
<keyword evidence="1" id="KW-0238">DNA-binding</keyword>
<name>A0A150WZD4_9BACT</name>
<gene>
    <name evidence="3" type="ORF">AWW68_17695</name>
</gene>
<dbReference type="InterPro" id="IPR001387">
    <property type="entry name" value="Cro/C1-type_HTH"/>
</dbReference>
<comment type="caution">
    <text evidence="3">The sequence shown here is derived from an EMBL/GenBank/DDBJ whole genome shotgun (WGS) entry which is preliminary data.</text>
</comment>
<dbReference type="CDD" id="cd02209">
    <property type="entry name" value="cupin_XRE_C"/>
    <property type="match status" value="1"/>
</dbReference>
<evidence type="ECO:0000313" key="4">
    <source>
        <dbReference type="Proteomes" id="UP000075606"/>
    </source>
</evidence>
<dbReference type="AlphaFoldDB" id="A0A150WZD4"/>
<dbReference type="InterPro" id="IPR014710">
    <property type="entry name" value="RmlC-like_jellyroll"/>
</dbReference>
<dbReference type="Proteomes" id="UP000075606">
    <property type="component" value="Unassembled WGS sequence"/>
</dbReference>
<dbReference type="STRING" id="333140.AWW68_17695"/>
<reference evidence="3 4" key="1">
    <citation type="submission" date="2016-01" db="EMBL/GenBank/DDBJ databases">
        <title>Genome sequencing of Roseivirga spongicola UST030701-084.</title>
        <authorList>
            <person name="Selvaratnam C."/>
            <person name="Thevarajoo S."/>
            <person name="Goh K.M."/>
            <person name="Ee R."/>
            <person name="Chan K.-G."/>
            <person name="Chong C.S."/>
        </authorList>
    </citation>
    <scope>NUCLEOTIDE SEQUENCE [LARGE SCALE GENOMIC DNA]</scope>
    <source>
        <strain evidence="3 4">UST030701-084</strain>
    </source>
</reference>
<dbReference type="Pfam" id="PF01381">
    <property type="entry name" value="HTH_3"/>
    <property type="match status" value="1"/>
</dbReference>
<dbReference type="PANTHER" id="PTHR46797:SF1">
    <property type="entry name" value="METHYLPHOSPHONATE SYNTHASE"/>
    <property type="match status" value="1"/>
</dbReference>
<keyword evidence="4" id="KW-1185">Reference proteome</keyword>
<dbReference type="SUPFAM" id="SSF47413">
    <property type="entry name" value="lambda repressor-like DNA-binding domains"/>
    <property type="match status" value="1"/>
</dbReference>
<dbReference type="InterPro" id="IPR050807">
    <property type="entry name" value="TransReg_Diox_bact_type"/>
</dbReference>
<organism evidence="3 4">
    <name type="scientific">Roseivirga spongicola</name>
    <dbReference type="NCBI Taxonomy" id="333140"/>
    <lineage>
        <taxon>Bacteria</taxon>
        <taxon>Pseudomonadati</taxon>
        <taxon>Bacteroidota</taxon>
        <taxon>Cytophagia</taxon>
        <taxon>Cytophagales</taxon>
        <taxon>Roseivirgaceae</taxon>
        <taxon>Roseivirga</taxon>
    </lineage>
</organism>
<dbReference type="PANTHER" id="PTHR46797">
    <property type="entry name" value="HTH-TYPE TRANSCRIPTIONAL REGULATOR"/>
    <property type="match status" value="1"/>
</dbReference>
<dbReference type="PROSITE" id="PS50943">
    <property type="entry name" value="HTH_CROC1"/>
    <property type="match status" value="1"/>
</dbReference>
<evidence type="ECO:0000313" key="3">
    <source>
        <dbReference type="EMBL" id="KYG71850.1"/>
    </source>
</evidence>
<accession>A0A150WZD4</accession>
<dbReference type="InterPro" id="IPR011051">
    <property type="entry name" value="RmlC_Cupin_sf"/>
</dbReference>
<dbReference type="EMBL" id="LRPC01000031">
    <property type="protein sequence ID" value="KYG71850.1"/>
    <property type="molecule type" value="Genomic_DNA"/>
</dbReference>
<dbReference type="InterPro" id="IPR013096">
    <property type="entry name" value="Cupin_2"/>
</dbReference>
<sequence>MKSDILSAIGKKLRNVRKEKGLSLADVAQKSGITPGLLSKIENFRTMPSLPVLYKISEALEEPLSEIVKPVDEEPEASFTLIRKGEGERESRYDSKGLIYENLMSQIIHSQPVKVVTVTVLPGIFRKPLANDSYELVYLLEGEIIYGLLDEKVHLKKGDTLYFNGQIPHSLKNPGTTPAKLFKAYFMNSSI</sequence>
<dbReference type="GO" id="GO:0005829">
    <property type="term" value="C:cytosol"/>
    <property type="evidence" value="ECO:0007669"/>
    <property type="project" value="TreeGrafter"/>
</dbReference>
<protein>
    <recommendedName>
        <fullName evidence="2">HTH cro/C1-type domain-containing protein</fullName>
    </recommendedName>
</protein>
<dbReference type="Pfam" id="PF07883">
    <property type="entry name" value="Cupin_2"/>
    <property type="match status" value="1"/>
</dbReference>
<dbReference type="InterPro" id="IPR010982">
    <property type="entry name" value="Lambda_DNA-bd_dom_sf"/>
</dbReference>
<dbReference type="OrthoDB" id="9805356at2"/>
<dbReference type="Gene3D" id="2.60.120.10">
    <property type="entry name" value="Jelly Rolls"/>
    <property type="match status" value="1"/>
</dbReference>